<keyword evidence="3" id="KW-1185">Reference proteome</keyword>
<dbReference type="RefSeq" id="XP_022339380.1">
    <property type="nucleotide sequence ID" value="XM_022483672.1"/>
</dbReference>
<dbReference type="PANTHER" id="PTHR23282">
    <property type="entry name" value="APICAL ENDOSOMAL GLYCOPROTEIN PRECURSOR"/>
    <property type="match status" value="1"/>
</dbReference>
<dbReference type="AlphaFoldDB" id="A0A8B8EH23"/>
<dbReference type="GO" id="GO:0016020">
    <property type="term" value="C:membrane"/>
    <property type="evidence" value="ECO:0007669"/>
    <property type="project" value="InterPro"/>
</dbReference>
<dbReference type="Proteomes" id="UP000694844">
    <property type="component" value="Chromosome 1"/>
</dbReference>
<protein>
    <submittedName>
        <fullName evidence="4">MAM domain-containing glycosylphosphatidylinositol anchor protein 2-like</fullName>
    </submittedName>
</protein>
<organism evidence="3 4">
    <name type="scientific">Crassostrea virginica</name>
    <name type="common">Eastern oyster</name>
    <dbReference type="NCBI Taxonomy" id="6565"/>
    <lineage>
        <taxon>Eukaryota</taxon>
        <taxon>Metazoa</taxon>
        <taxon>Spiralia</taxon>
        <taxon>Lophotrochozoa</taxon>
        <taxon>Mollusca</taxon>
        <taxon>Bivalvia</taxon>
        <taxon>Autobranchia</taxon>
        <taxon>Pteriomorphia</taxon>
        <taxon>Ostreida</taxon>
        <taxon>Ostreoidea</taxon>
        <taxon>Ostreidae</taxon>
        <taxon>Crassostrea</taxon>
    </lineage>
</organism>
<dbReference type="Gene3D" id="2.60.120.200">
    <property type="match status" value="1"/>
</dbReference>
<name>A0A8B8EH23_CRAVI</name>
<dbReference type="OrthoDB" id="412155at2759"/>
<dbReference type="InterPro" id="IPR000998">
    <property type="entry name" value="MAM_dom"/>
</dbReference>
<evidence type="ECO:0000256" key="1">
    <source>
        <dbReference type="SAM" id="MobiDB-lite"/>
    </source>
</evidence>
<dbReference type="InterPro" id="IPR013320">
    <property type="entry name" value="ConA-like_dom_sf"/>
</dbReference>
<evidence type="ECO:0000259" key="2">
    <source>
        <dbReference type="PROSITE" id="PS50060"/>
    </source>
</evidence>
<dbReference type="GeneID" id="111134543"/>
<reference evidence="3" key="1">
    <citation type="submission" date="2024-06" db="UniProtKB">
        <authorList>
            <consortium name="RefSeq"/>
        </authorList>
    </citation>
    <scope>NUCLEOTIDE SEQUENCE [LARGE SCALE GENOMIC DNA]</scope>
</reference>
<feature type="domain" description="MAM" evidence="2">
    <location>
        <begin position="1"/>
        <end position="76"/>
    </location>
</feature>
<dbReference type="SUPFAM" id="SSF49899">
    <property type="entry name" value="Concanavalin A-like lectins/glucanases"/>
    <property type="match status" value="1"/>
</dbReference>
<evidence type="ECO:0000313" key="3">
    <source>
        <dbReference type="Proteomes" id="UP000694844"/>
    </source>
</evidence>
<reference evidence="4" key="2">
    <citation type="submission" date="2025-08" db="UniProtKB">
        <authorList>
            <consortium name="RefSeq"/>
        </authorList>
    </citation>
    <scope>IDENTIFICATION</scope>
    <source>
        <tissue evidence="4">Whole sample</tissue>
    </source>
</reference>
<feature type="region of interest" description="Disordered" evidence="1">
    <location>
        <begin position="124"/>
        <end position="148"/>
    </location>
</feature>
<dbReference type="KEGG" id="cvn:111134543"/>
<dbReference type="InterPro" id="IPR051560">
    <property type="entry name" value="MAM_domain-containing"/>
</dbReference>
<proteinExistence type="predicted"/>
<dbReference type="CDD" id="cd06263">
    <property type="entry name" value="MAM"/>
    <property type="match status" value="1"/>
</dbReference>
<dbReference type="Pfam" id="PF00629">
    <property type="entry name" value="MAM"/>
    <property type="match status" value="1"/>
</dbReference>
<accession>A0A8B8EH23</accession>
<dbReference type="PROSITE" id="PS50060">
    <property type="entry name" value="MAM_2"/>
    <property type="match status" value="1"/>
</dbReference>
<dbReference type="PANTHER" id="PTHR23282:SF142">
    <property type="entry name" value="MAM DOMAIN-CONTAINING PROTEIN"/>
    <property type="match status" value="1"/>
</dbReference>
<gene>
    <name evidence="4" type="primary">LOC111134543</name>
</gene>
<evidence type="ECO:0000313" key="4">
    <source>
        <dbReference type="RefSeq" id="XP_022339380.1"/>
    </source>
</evidence>
<sequence length="148" mass="15907">MYGQNIGQLNIYIRTLNQGTVLLKSISDNQNQTWHRLEVNLQSNTPYQVLIEGKVGAGYLGDIAIDDISFTPGCGASGSSSGGFTTPAVSTQPPIHVEVVSFHVEMALAFLSPRSVTSSLTAQTTQMRTSAHRHATLSRTPVDGKSFL</sequence>